<sequence length="92" mass="10786">MEEILNQAETVLTNVEQSLEIFEQFQSSLASLFAYYESKEWMRHYQMDEAEQLPKDMARGVLSEDAVYNTIARHRELMKKIKELGSKDHSSI</sequence>
<gene>
    <name evidence="1" type="ORF">GGH11_00230</name>
</gene>
<dbReference type="Proteomes" id="UP000435423">
    <property type="component" value="Unassembled WGS sequence"/>
</dbReference>
<reference evidence="1 2" key="1">
    <citation type="submission" date="2019-10" db="EMBL/GenBank/DDBJ databases">
        <title>Streptococcis sp, isolated from the respiratory tract of Marmot.</title>
        <authorList>
            <person name="Zhang G."/>
        </authorList>
    </citation>
    <scope>NUCLEOTIDE SEQUENCE [LARGE SCALE GENOMIC DNA]</scope>
    <source>
        <strain evidence="2">zg-70</strain>
    </source>
</reference>
<comment type="caution">
    <text evidence="1">The sequence shown here is derived from an EMBL/GenBank/DDBJ whole genome shotgun (WGS) entry which is preliminary data.</text>
</comment>
<organism evidence="1 2">
    <name type="scientific">Streptococcus zhangguiae</name>
    <dbReference type="NCBI Taxonomy" id="2664091"/>
    <lineage>
        <taxon>Bacteria</taxon>
        <taxon>Bacillati</taxon>
        <taxon>Bacillota</taxon>
        <taxon>Bacilli</taxon>
        <taxon>Lactobacillales</taxon>
        <taxon>Streptococcaceae</taxon>
        <taxon>Streptococcus</taxon>
    </lineage>
</organism>
<dbReference type="EMBL" id="WUBJ01000001">
    <property type="protein sequence ID" value="MWV55423.1"/>
    <property type="molecule type" value="Genomic_DNA"/>
</dbReference>
<proteinExistence type="predicted"/>
<dbReference type="InterPro" id="IPR025384">
    <property type="entry name" value="DUF4298"/>
</dbReference>
<protein>
    <submittedName>
        <fullName evidence="1">DUF4298 domain-containing protein</fullName>
    </submittedName>
</protein>
<accession>A0A6I4RG46</accession>
<evidence type="ECO:0000313" key="2">
    <source>
        <dbReference type="Proteomes" id="UP000435423"/>
    </source>
</evidence>
<name>A0A6I4RG46_9STRE</name>
<dbReference type="AlphaFoldDB" id="A0A6I4RG46"/>
<evidence type="ECO:0000313" key="1">
    <source>
        <dbReference type="EMBL" id="MWV55423.1"/>
    </source>
</evidence>
<dbReference type="Pfam" id="PF14131">
    <property type="entry name" value="DUF4298"/>
    <property type="match status" value="1"/>
</dbReference>